<sequence length="211" mass="24410">MSPILVFMILYYVHDPMCSWCWGFSPTWSKIRTQLPDNIEVKYLLGGLAPDSDEPMPEQMQEAIAGYWKRIQQHIPGTEFNFDFWQECEPRRSTYPSCRAVIAARKQKPEIEREMIDAIQKAYYLNAKNPSNDETLIDIAESLGLDKEAFSADLNSAKTQQQLEEEMTFARQIGAQGFPSMMLEIEGRYEYLPLDYNDSSKTLELLNQINT</sequence>
<dbReference type="EMBL" id="SMFQ01000002">
    <property type="protein sequence ID" value="TCJ88916.1"/>
    <property type="molecule type" value="Genomic_DNA"/>
</dbReference>
<dbReference type="SUPFAM" id="SSF52833">
    <property type="entry name" value="Thioredoxin-like"/>
    <property type="match status" value="1"/>
</dbReference>
<dbReference type="PANTHER" id="PTHR13887:SF54">
    <property type="entry name" value="DSBA FAMILY PROTEIN"/>
    <property type="match status" value="1"/>
</dbReference>
<comment type="caution">
    <text evidence="1">The sequence shown here is derived from an EMBL/GenBank/DDBJ whole genome shotgun (WGS) entry which is preliminary data.</text>
</comment>
<keyword evidence="2" id="KW-1185">Reference proteome</keyword>
<dbReference type="CDD" id="cd03025">
    <property type="entry name" value="DsbA_FrnE_like"/>
    <property type="match status" value="1"/>
</dbReference>
<evidence type="ECO:0008006" key="3">
    <source>
        <dbReference type="Google" id="ProtNLM"/>
    </source>
</evidence>
<dbReference type="PANTHER" id="PTHR13887">
    <property type="entry name" value="GLUTATHIONE S-TRANSFERASE KAPPA"/>
    <property type="match status" value="1"/>
</dbReference>
<dbReference type="Gene3D" id="3.40.30.10">
    <property type="entry name" value="Glutaredoxin"/>
    <property type="match status" value="1"/>
</dbReference>
<evidence type="ECO:0000313" key="1">
    <source>
        <dbReference type="EMBL" id="TCJ88916.1"/>
    </source>
</evidence>
<name>A0A4R1F3S0_9GAMM</name>
<dbReference type="OrthoDB" id="9813770at2"/>
<dbReference type="Gene3D" id="1.10.472.60">
    <property type="entry name" value="putative protein disulfide isomerase domain"/>
    <property type="match status" value="1"/>
</dbReference>
<dbReference type="AlphaFoldDB" id="A0A4R1F3S0"/>
<accession>A0A4R1F3S0</accession>
<reference evidence="1 2" key="1">
    <citation type="submission" date="2019-03" db="EMBL/GenBank/DDBJ databases">
        <title>Genomic Encyclopedia of Type Strains, Phase IV (KMG-IV): sequencing the most valuable type-strain genomes for metagenomic binning, comparative biology and taxonomic classification.</title>
        <authorList>
            <person name="Goeker M."/>
        </authorList>
    </citation>
    <scope>NUCLEOTIDE SEQUENCE [LARGE SCALE GENOMIC DNA]</scope>
    <source>
        <strain evidence="1 2">DSM 24830</strain>
    </source>
</reference>
<dbReference type="Pfam" id="PF13743">
    <property type="entry name" value="Thioredoxin_5"/>
    <property type="match status" value="1"/>
</dbReference>
<dbReference type="InterPro" id="IPR036249">
    <property type="entry name" value="Thioredoxin-like_sf"/>
</dbReference>
<dbReference type="Proteomes" id="UP000294887">
    <property type="component" value="Unassembled WGS sequence"/>
</dbReference>
<gene>
    <name evidence="1" type="ORF">EV695_0776</name>
</gene>
<organism evidence="1 2">
    <name type="scientific">Cocleimonas flava</name>
    <dbReference type="NCBI Taxonomy" id="634765"/>
    <lineage>
        <taxon>Bacteria</taxon>
        <taxon>Pseudomonadati</taxon>
        <taxon>Pseudomonadota</taxon>
        <taxon>Gammaproteobacteria</taxon>
        <taxon>Thiotrichales</taxon>
        <taxon>Thiotrichaceae</taxon>
        <taxon>Cocleimonas</taxon>
    </lineage>
</organism>
<protein>
    <recommendedName>
        <fullName evidence="3">DSBA-like thioredoxin domain-containing protein</fullName>
    </recommendedName>
</protein>
<evidence type="ECO:0000313" key="2">
    <source>
        <dbReference type="Proteomes" id="UP000294887"/>
    </source>
</evidence>
<dbReference type="RefSeq" id="WP_131904587.1">
    <property type="nucleotide sequence ID" value="NZ_BAAAFU010000008.1"/>
</dbReference>
<proteinExistence type="predicted"/>